<sequence length="67" mass="7526">MAQWITVAMFDAPCSMLLLGVVKVEPGRARHTGFIGHTLSRTQAKPKNHFQVVFMGSLECAAYYKKR</sequence>
<evidence type="ECO:0000313" key="1">
    <source>
        <dbReference type="EMBL" id="MBW33268.1"/>
    </source>
</evidence>
<proteinExistence type="predicted"/>
<organism evidence="1">
    <name type="scientific">Anopheles braziliensis</name>
    <dbReference type="NCBI Taxonomy" id="58242"/>
    <lineage>
        <taxon>Eukaryota</taxon>
        <taxon>Metazoa</taxon>
        <taxon>Ecdysozoa</taxon>
        <taxon>Arthropoda</taxon>
        <taxon>Hexapoda</taxon>
        <taxon>Insecta</taxon>
        <taxon>Pterygota</taxon>
        <taxon>Neoptera</taxon>
        <taxon>Endopterygota</taxon>
        <taxon>Diptera</taxon>
        <taxon>Nematocera</taxon>
        <taxon>Culicoidea</taxon>
        <taxon>Culicidae</taxon>
        <taxon>Anophelinae</taxon>
        <taxon>Anopheles</taxon>
    </lineage>
</organism>
<dbReference type="EMBL" id="GGFM01012517">
    <property type="protein sequence ID" value="MBW33268.1"/>
    <property type="molecule type" value="Transcribed_RNA"/>
</dbReference>
<dbReference type="AlphaFoldDB" id="A0A2M3ZY05"/>
<protein>
    <submittedName>
        <fullName evidence="1">Putative secreted peptide</fullName>
    </submittedName>
</protein>
<reference evidence="1" key="1">
    <citation type="submission" date="2018-01" db="EMBL/GenBank/DDBJ databases">
        <title>An insight into the sialome of Amazonian anophelines.</title>
        <authorList>
            <person name="Ribeiro J.M."/>
            <person name="Scarpassa V."/>
            <person name="Calvo E."/>
        </authorList>
    </citation>
    <scope>NUCLEOTIDE SEQUENCE</scope>
    <source>
        <tissue evidence="1">Salivary glands</tissue>
    </source>
</reference>
<accession>A0A2M3ZY05</accession>
<name>A0A2M3ZY05_9DIPT</name>